<name>A0ABM0MQ27_SACKO</name>
<dbReference type="SUPFAM" id="SSF53300">
    <property type="entry name" value="vWA-like"/>
    <property type="match status" value="1"/>
</dbReference>
<dbReference type="CDD" id="cd01460">
    <property type="entry name" value="vWA_midasin"/>
    <property type="match status" value="1"/>
</dbReference>
<dbReference type="InterPro" id="IPR048617">
    <property type="entry name" value="MDN1_AAA_lid_4"/>
</dbReference>
<feature type="compositionally biased region" description="Basic and acidic residues" evidence="10">
    <location>
        <begin position="5159"/>
        <end position="5183"/>
    </location>
</feature>
<dbReference type="Pfam" id="PF07728">
    <property type="entry name" value="AAA_5"/>
    <property type="match status" value="7"/>
</dbReference>
<dbReference type="SUPFAM" id="SSF52540">
    <property type="entry name" value="P-loop containing nucleoside triphosphate hydrolases"/>
    <property type="match status" value="6"/>
</dbReference>
<evidence type="ECO:0000313" key="12">
    <source>
        <dbReference type="Proteomes" id="UP000694865"/>
    </source>
</evidence>
<evidence type="ECO:0000256" key="10">
    <source>
        <dbReference type="SAM" id="MobiDB-lite"/>
    </source>
</evidence>
<keyword evidence="8 9" id="KW-0539">Nucleus</keyword>
<feature type="compositionally biased region" description="Basic and acidic residues" evidence="10">
    <location>
        <begin position="4888"/>
        <end position="4902"/>
    </location>
</feature>
<evidence type="ECO:0000259" key="11">
    <source>
        <dbReference type="PROSITE" id="PS50234"/>
    </source>
</evidence>
<feature type="compositionally biased region" description="Basic and acidic residues" evidence="10">
    <location>
        <begin position="4797"/>
        <end position="4806"/>
    </location>
</feature>
<dbReference type="InterPro" id="IPR002035">
    <property type="entry name" value="VWF_A"/>
</dbReference>
<dbReference type="InterPro" id="IPR036465">
    <property type="entry name" value="vWFA_dom_sf"/>
</dbReference>
<feature type="compositionally biased region" description="Basic and acidic residues" evidence="10">
    <location>
        <begin position="4972"/>
        <end position="5004"/>
    </location>
</feature>
<evidence type="ECO:0000256" key="6">
    <source>
        <dbReference type="ARBA" id="ARBA00022840"/>
    </source>
</evidence>
<feature type="compositionally biased region" description="Acidic residues" evidence="10">
    <location>
        <begin position="4685"/>
        <end position="4694"/>
    </location>
</feature>
<dbReference type="SMART" id="SM00382">
    <property type="entry name" value="AAA"/>
    <property type="match status" value="6"/>
</dbReference>
<feature type="compositionally biased region" description="Basic and acidic residues" evidence="10">
    <location>
        <begin position="4910"/>
        <end position="4921"/>
    </location>
</feature>
<dbReference type="PROSITE" id="PS50234">
    <property type="entry name" value="VWFA"/>
    <property type="match status" value="1"/>
</dbReference>
<feature type="compositionally biased region" description="Basic and acidic residues" evidence="10">
    <location>
        <begin position="5069"/>
        <end position="5084"/>
    </location>
</feature>
<feature type="region of interest" description="Disordered" evidence="10">
    <location>
        <begin position="3593"/>
        <end position="3613"/>
    </location>
</feature>
<evidence type="ECO:0000256" key="7">
    <source>
        <dbReference type="ARBA" id="ARBA00023186"/>
    </source>
</evidence>
<evidence type="ECO:0000256" key="5">
    <source>
        <dbReference type="ARBA" id="ARBA00022741"/>
    </source>
</evidence>
<dbReference type="Gene3D" id="3.40.50.300">
    <property type="entry name" value="P-loop containing nucleotide triphosphate hydrolases"/>
    <property type="match status" value="6"/>
</dbReference>
<feature type="region of interest" description="Disordered" evidence="10">
    <location>
        <begin position="4600"/>
        <end position="5183"/>
    </location>
</feature>
<accession>A0ABM0MQ27</accession>
<evidence type="ECO:0000313" key="13">
    <source>
        <dbReference type="RefSeq" id="XP_006822118.1"/>
    </source>
</evidence>
<evidence type="ECO:0000256" key="3">
    <source>
        <dbReference type="ARBA" id="ARBA00007188"/>
    </source>
</evidence>
<dbReference type="InterPro" id="IPR040848">
    <property type="entry name" value="AAA_lid_7"/>
</dbReference>
<reference evidence="13" key="1">
    <citation type="submission" date="2025-08" db="UniProtKB">
        <authorList>
            <consortium name="RefSeq"/>
        </authorList>
    </citation>
    <scope>IDENTIFICATION</scope>
    <source>
        <tissue evidence="13">Testes</tissue>
    </source>
</reference>
<feature type="compositionally biased region" description="Acidic residues" evidence="10">
    <location>
        <begin position="5103"/>
        <end position="5117"/>
    </location>
</feature>
<dbReference type="InterPro" id="IPR041190">
    <property type="entry name" value="Midasin_AAA_lid_5"/>
</dbReference>
<feature type="compositionally biased region" description="Basic and acidic residues" evidence="10">
    <location>
        <begin position="4776"/>
        <end position="4789"/>
    </location>
</feature>
<evidence type="ECO:0000256" key="2">
    <source>
        <dbReference type="ARBA" id="ARBA00004642"/>
    </source>
</evidence>
<proteinExistence type="inferred from homology"/>
<dbReference type="Pfam" id="PF21108">
    <property type="entry name" value="MDN1_4th"/>
    <property type="match status" value="1"/>
</dbReference>
<dbReference type="RefSeq" id="XP_006822118.1">
    <property type="nucleotide sequence ID" value="XM_006822055.1"/>
</dbReference>
<comment type="subcellular location">
    <subcellularLocation>
        <location evidence="1">Nucleus</location>
        <location evidence="1">Nucleolus</location>
    </subcellularLocation>
    <subcellularLocation>
        <location evidence="2">Nucleus</location>
        <location evidence="2">Nucleoplasm</location>
    </subcellularLocation>
</comment>
<feature type="compositionally biased region" description="Acidic residues" evidence="10">
    <location>
        <begin position="4717"/>
        <end position="4730"/>
    </location>
</feature>
<feature type="compositionally biased region" description="Basic and acidic residues" evidence="10">
    <location>
        <begin position="5036"/>
        <end position="5061"/>
    </location>
</feature>
<comment type="similarity">
    <text evidence="3 9">Belongs to the midasin family.</text>
</comment>
<organism evidence="12 13">
    <name type="scientific">Saccoglossus kowalevskii</name>
    <name type="common">Acorn worm</name>
    <dbReference type="NCBI Taxonomy" id="10224"/>
    <lineage>
        <taxon>Eukaryota</taxon>
        <taxon>Metazoa</taxon>
        <taxon>Hemichordata</taxon>
        <taxon>Enteropneusta</taxon>
        <taxon>Harrimaniidae</taxon>
        <taxon>Saccoglossus</taxon>
    </lineage>
</organism>
<keyword evidence="12" id="KW-1185">Reference proteome</keyword>
<dbReference type="InterPro" id="IPR027417">
    <property type="entry name" value="P-loop_NTPase"/>
</dbReference>
<keyword evidence="6 9" id="KW-0067">ATP-binding</keyword>
<dbReference type="InterPro" id="IPR012099">
    <property type="entry name" value="Midasin"/>
</dbReference>
<evidence type="ECO:0000256" key="9">
    <source>
        <dbReference type="PIRNR" id="PIRNR010340"/>
    </source>
</evidence>
<comment type="function">
    <text evidence="9">Nuclear chaperone required for maturation and nuclear export of pre-60S ribosome subunits.</text>
</comment>
<dbReference type="PIRSF" id="PIRSF010340">
    <property type="entry name" value="Midasin"/>
    <property type="match status" value="1"/>
</dbReference>
<sequence>MENLTINIASALDRVTQTVTSDTLRSALNRYQAKQIWTPHDRSQLLDILAKYLLQPDCTICIGQAFCPLVLDLLERASKAVFQDGHIQLNYHEQLCIALGKLLYIVPDTLGFSVKYFQSTPPLFQSLSDDKYIDGQPPKKKSKKSRSMHIIQHYDLAVTAYRYLTYAPNTFRDIWDWSAFMQLLHSDNTETKWFASQSIAIVVGMNDRQTKELNTKIFKDEEIRKYTLRCKEMTDYSMHDALLLTNPRQNAELNNSEILTHTQGSIVSSDLVNTITAVCGVLLPLNTTSQTTVSNKSTETPSHLVPVSSMLRNLHCLSLAIANNQPVLLEGPVGCGKTALVEFMAAVTGRQKSPYLLKVQLGDQTDSKALLGTYRCTDVPGEFVWQPGALTQAVTHGYWILLEDIDYAPMDVVSVLVPLLESNTLSVPGHGDTVKAAPGFQLFATQRHDLNIDTEDSDDNSSTNIHHYEGRLISTRDLMKWCARIVTDFDVSLSSTANKVFQEALDCFCAVLSKPSTRLSVAEAIGSKINISKEKADFYCEKYKPSLDIQRTSMVVGRAQLMRLKKQFASLQRVSTATFAHTRHAMALMERVAVCVANNEPVLLVGETGTGKTSSVQYLAEVTGHRLQVINMNQQSDSADLLGGFKPVDMRQIVAPFREEFETLFCKTFSRKQNIKFLGHMLECFAKRKWQDLFKLMLHVAQAAEKKCSKDTEEDQIMKSKWHSTCQRIHQLQTQVKYAESALAFSFIEGTLVNSLRNGEWVLLDEINLATAETLECLSGLLESKSGSVVLMERGDTEPIVRHDNFRLFACMNPATDIGKKDLPPGIRNRFTEFFVDELEEVSDLNVLVNTYLQGLTLTAAQVEGIVKFYLTVRHEAIKKLTDGTGHRPHYSLRTLCRALRQAATNPYGNIPRCLYESFCLSFLTQLDRSSHPVVEQLICQHIIGRSNIKSVLKQPLPPPTDGHYLKIEAYWVSMGDKEPVTPKDYILTSSVRANLRDLVRIVSAGRYPVLLQGETSVGKTSLVNWLANATGNHCVRVNNHEHTDLQEYVGFYAADETGKLVFKEGVLVDAMRKGHWIILDELNLAPTDVLEALNRLLDDNRELFIPETQETVKAHPRFMLFATQNPPGLYGGRKVLSRAFRNRFVELHFDEIPSKELETILHERCLIPLSYCRRMVSCMLELQARRRSSGVFAGKQGYITLRDLFRWAERYRLASTQETTTQKFYDWDRHIADEGYLLLAGKVRRPEEQMVIQEVIEKHIKRRVDPNKLFTLCDKTSATTLPILQQVLQTPPDGFSHIVWTFGMRRLAVLVGQALRFGEPVLLVGETGCGKTTVCQIFAALAKQRLYTVNCHLHTETSDFLGGLRPVRHRQSDIDSEECQKLFEWCDGPLVLAMREGTALLVDEISLADDSVLERLNSVLEPERTLLLAEKGSGESIHSDVEQIVAMDTFRVVATMNPGGDFGKKELSPALRNRFTEIWCPQSNDRDDLINIIEHNISSGIQLCNQEDGSSGLGNAMMDFIEWFANNEVGKRCTISIRDILSWVTFVNTVCVESIEDENHSLDPAVAYIHGACLVFLDGLGAGTTSGSSQTSEKARRSCLKYLQTQMYAMAAIQIDLSSLVLNVTHGKMETTNPIVLTETQFGIHPFFIRKGPVMDASTVENYALHAPTTALNAQRLLRAMQLPKAILLEGSPGVGKTSLVTAMAEASAHQYVRINLSEQTDVTDLFGADLPVEGEEGGSFAWRDGPLLSALKAGHWVVLDELNLASQSVLEGLNACLDHRAEVFVPELGKTFQIEHKKTRIFACQNPLNQGGGRKGLPRSFLNRFTQVHIEPLSAADLLFITSTMYPVLDVDMIRNMIEFNNKLYDQTMVECLWGQRGGPWEFNLRDLFRWCDLMVENQHSGSWNPSEYVGLIYSQRLRTKDDKIKVLQLFQDVFCQEEGGLMPYQSTRQFHITADVLQVGYSFLERSTYFLSTLSNTSLKLLHHLLEPMEALMKCIQMNWMAILVGPHSSGKTSLVQLVSQLTGHRLQVIPMNSSMDTIELLGGFEQADLNRHWEQLVHSLKSVVFDVLKTLLLKNEKKSKQYSKDVLTRWSTLIGLNQSQLRTSQDEEREYNGISETSFEEMDKMLSLVEKCCQKFNVTFTEDVLVSVMARYEKLKSRFRREGSGQGKGGGQFEWIDGLLVQALQNGDWLLIDNVNFCSPSVLDRLNALLEPNGVLSINERGVIDGEIPTIKPHPNFRLILAMDPRHGEISRAMRNRGVEIYILGENEGGNLDAMDLKSLLHGVGLVGKQPCELLINLHTQMKSSLSGPDPCSLLDLLHAASLTVQELQRGNDVASAMVAACRNIYVASQRSYANRKVAKEIIDQHLSDVDFVSMEKLNNSSSLVDAGQWPDFIPSVLDCATNAELAMIQRQGVVVFHLMNQLAMTCTQRKYCTSLIELSGKQLTSETEKNSLESLLLPATLIFFEMATLSDWKLRIQYFSDTIQHKLALTRPATSLNQVTFHQYFPDAFVFCMEKVFGHPLMQKLWSFYREAGLSEKDLNMLYSFPYDSQWNAQVLTSMESMQSRLKLKLAGSSIDVSQLNTITYRLYIVMKRSLREYMEDMVYKMVDKKQQALSAIQLSYALNKGFVTMEFLPEPVLAHLHPFFVTFDHHFDDCILSDSILTCRQMTKVFEALLWRDKLWDVANQTIQDKRLFSLSQLKLHWSWFYKNTLFTIPAILTVDNTQLPAKLSTIVHRIHPLLGADDRIGQSQQLLFSILGQPIPYKTSVAADLTHHVYGLCHSIDVYAGSNNIASLKIKKEQDKRILFMNSSDGGKVVSSLVEILVDAYHSNEIASDNIETLLDKIAEVESCLIKNQLYDDPDSTLVAMDVDDSSSEMTCVKSSVAIETGVQLWPIYQHVSLLQEHRILVSLLRTINRTPQDYLQEYIHQFLAYSLRFLPSQPKHLASYQTALQTLNKDSIACHTSGLVLQYLSYLWFTCVTKHPEEWLSWKSLQDTVAMNLTNSHPFDIENGPGSLYLSKLSPFVFKLLCQSRKPTRNKEKLTQNKDAAGIHEGLHLGMFQEKLDQIQYLADYFWCNGSCLSDNTLEYRRSNWEMLIASFANLFSAFSSFVSEERTPEYLHAVSVLNSDKANCHLSIEILKEVIGSFNYEDPSIISRLDETVESKPLLPVYARELLTECIDCLKLELSANQQASDYVSNQSGSRNKSHDHLTDQLNCGIGWVKLGLLQTLLLAVQGPVDPAEKVAIQLQYTADEIKELSDELEVRNQSSQLLTGLSLTDYRESTLPPRIGYLNHRKECLKTITTELTKKTAIRPTPSKFEVLLQDVQHFTSSIGSANSVRTLLQKLCRAINSRKLGRGKHSIIDAILNEERSWQSSVHQFMKRLQDDYPLYRDLILPFLSGVSQLSHGMRLVAHAVYCKERMTMIEKSVSDTGKIHDTQDLLVTLSRFPFVTVTLPQSIHIAEALCEENTMQLVENIQHIRQFAGDGGGVLQLPLYHYKAKLLKIAVLHTKNHAILKGRLDKQTLELLTQLLGTLVESWKQTEELARLKEEEDAQLFKYKSKLHGDGLTEEEREEKEFKKSYPTFHKDFEDLTEPPSLEAKESDEEKDDGIADTMVTEKLDIDDIMDICKLHQMVYCGLTRTVWFQSRDSVVQDMIGYQEPFLVGYKIAAQLMNNTRTVTDHLLDKELVGSHLLMTHILKNTISNSGHHKSEVESTSNILFNKPFDIYHDPCVEESVQCRQVLEKIVVRVNELLAEWPDHPTLKQEWESNACRAVSLQTHCENVTYMIIQWRKLELSCWSSCLDMVEYRYAQKASKWWYQLYQLVEYYLQHKDDEERTEVEIELVSMETNEVSQQKLTGVNKFVTNLQQFMEGSGIGEFSTRLQMLLSFHCQTVHREPTPEQVSVSNILWNVHQYYQQFLPVVKSRLQALRSPIEKELKGFVKIARWSDINFWAMKQYVEKSHRTLHKFSKKYETALLEQARNTFLDGNIGVTHQGIPSISGSLITSCLSHDALKMYFEPSVESSEESLLYRLPSLFNKMTKLCRKMFKSCQYPDLMSTLDSFTGEVIETVHQLQALDVSKVSKQKSEAKYINLRKRKALQLGLSYRKGLTNIHLSNQHDALFTVAMDISVAFQGYEDRSAVVTEAKSIWDDCQHYYYRCIARNAAMITAMTTPSKELGVGNIDRCKGFSEHLVQQVYQQRYDISDVLYGAILTRNHLLNLEQLKTSTHEATVKHIATLPPQTELYQWIETAKDIIDQAFDALQQFKLVLCCCPDSKDGAVHPSPIPSQHLAKIETVRQGSETYKEVYELLQECISMVVSQKETLDTLTKKLELENKSTSILTWSHVSLLDGSFAQIDNVLSLLSNIESYFISSFVETSSPLIEPLVCVRTKLFSKSNEFKVWTDKIKTEPDAVDKSAQDETPVCILEGFQEDVEVFVTKLLVAIQKLVKSNIKDAGKDEDEDKEDKNEEAVDLGSQLQEALLVKSLCGGLNVDKTSLDLTNVNKILTGLVTRLCSLRDDCQSRQDLEICNKCASLLLQVVPLVHQYMGVVYHHLVILLTSHRTTSKLLSVLLGIFSELATKGFCLPAEFSDELGGDGSTQFEDIEGGGIGEGEGVKDVSDQIENEDQVQDVKKPGDENAQEDDFDNQHDIKDEEEGIEMSEDFEGKQHEMDKTDQKDGSDESDGDDENELDKQLGKVDGEDEEKLDERMWGSDEEDEEEDGEQKEDEFGPGMDEEESQLVAKDDNQGAGDDNDDRNKDSKEQENEEDDKNEEVQPRNLEPKDESEFNDDEIDPNKANRDPPENTADDLDLSEDLNLDEEMGKDKENEDDQDGEDEGEENPFDIETKPNVEEVKDEESKDEEQEGADELNPESTTDVEDEQKDEEAKDNEMDVDKKADDDDEGNEEEPKDKGTHSQDDPMNDEEETTPPTDEESKPEDITAAKETTEAAEDHEKTHTQQDPVQLSDDVEQHAGKSEEDQKKEEHSTGTAEQEHDEGHEGDMISDIVKKGTNQQKQHQKKPGKSSMDRSLGSADERIEKRLQTVDEEKGRNQENKEQQDEQMSSDLYEHVKDPAVHHDKQTLDAATEEQQQEQPVPNVESDNDVEDMEQDDVDDMQPLQDTPDKNADKIDTLPSTKLKSEKEKDSSAQGDGDDDTDVKIDGEKDDREEEGIGGKHMESTIHTSRDTLLDIENSTSEFNVEKLRSDLEQQLTSWTYKPGSTEEEKLAQEAWHRYESLTTSLSQELCEQLRLVLEPSQATKLRGDYRTGKRLNMRKVIPYIASQFRKDKIWLRRTKPSKRNYQIMLAVDDSSSMADNHSKQLAFESLAVISNALTWLEAGELSVCSFGESVQLLHPFHEQFTSQSGARILQQFTFEQKKTKIAQLLDNATRVMLAARSRQHSGTSHPDTSQLLVIVSDGRGLFLEGSEVVKSAVRAAKEAHIFIVFVVLDNPNNKDSILDIKVPVFKSGGQIMDIRSYMEYFPFPFYIILRDINALPAVLSDALRQWFELVTADTG</sequence>
<feature type="compositionally biased region" description="Acidic residues" evidence="10">
    <location>
        <begin position="4809"/>
        <end position="4823"/>
    </location>
</feature>
<dbReference type="Pfam" id="PF17865">
    <property type="entry name" value="AAA_lid_5"/>
    <property type="match status" value="1"/>
</dbReference>
<feature type="compositionally biased region" description="Basic and acidic residues" evidence="10">
    <location>
        <begin position="4668"/>
        <end position="4684"/>
    </location>
</feature>
<feature type="compositionally biased region" description="Basic and acidic residues" evidence="10">
    <location>
        <begin position="4936"/>
        <end position="4961"/>
    </location>
</feature>
<feature type="domain" description="VWFA" evidence="11">
    <location>
        <begin position="5304"/>
        <end position="5505"/>
    </location>
</feature>
<feature type="compositionally biased region" description="Basic and acidic residues" evidence="10">
    <location>
        <begin position="5124"/>
        <end position="5133"/>
    </location>
</feature>
<dbReference type="Proteomes" id="UP000694865">
    <property type="component" value="Unplaced"/>
</dbReference>
<evidence type="ECO:0000256" key="8">
    <source>
        <dbReference type="ARBA" id="ARBA00023242"/>
    </source>
</evidence>
<dbReference type="PANTHER" id="PTHR48103">
    <property type="entry name" value="MIDASIN-RELATED"/>
    <property type="match status" value="1"/>
</dbReference>
<dbReference type="Gene3D" id="3.40.50.410">
    <property type="entry name" value="von Willebrand factor, type A domain"/>
    <property type="match status" value="1"/>
</dbReference>
<evidence type="ECO:0000256" key="4">
    <source>
        <dbReference type="ARBA" id="ARBA00017143"/>
    </source>
</evidence>
<dbReference type="PANTHER" id="PTHR48103:SF2">
    <property type="entry name" value="MIDASIN"/>
    <property type="match status" value="1"/>
</dbReference>
<protein>
    <recommendedName>
        <fullName evidence="4 9">Midasin</fullName>
    </recommendedName>
</protein>
<keyword evidence="5 9" id="KW-0547">Nucleotide-binding</keyword>
<gene>
    <name evidence="13" type="primary">MDN1</name>
</gene>
<dbReference type="Pfam" id="PF17867">
    <property type="entry name" value="AAA_lid_7"/>
    <property type="match status" value="3"/>
</dbReference>
<feature type="compositionally biased region" description="Acidic residues" evidence="10">
    <location>
        <begin position="4831"/>
        <end position="4846"/>
    </location>
</feature>
<dbReference type="GeneID" id="100373436"/>
<dbReference type="InterPro" id="IPR003593">
    <property type="entry name" value="AAA+_ATPase"/>
</dbReference>
<feature type="compositionally biased region" description="Acidic residues" evidence="10">
    <location>
        <begin position="4657"/>
        <end position="4667"/>
    </location>
</feature>
<dbReference type="InterPro" id="IPR011704">
    <property type="entry name" value="ATPase_dyneun-rel_AAA"/>
</dbReference>
<keyword evidence="7 9" id="KW-0143">Chaperone</keyword>
<evidence type="ECO:0000256" key="1">
    <source>
        <dbReference type="ARBA" id="ARBA00004604"/>
    </source>
</evidence>
<feature type="compositionally biased region" description="Acidic residues" evidence="10">
    <location>
        <begin position="4857"/>
        <end position="4887"/>
    </location>
</feature>
<dbReference type="CDD" id="cd00009">
    <property type="entry name" value="AAA"/>
    <property type="match status" value="2"/>
</dbReference>
<feature type="compositionally biased region" description="Acidic residues" evidence="10">
    <location>
        <begin position="4923"/>
        <end position="4935"/>
    </location>
</feature>